<dbReference type="HOGENOM" id="CLU_009583_0_0_10"/>
<keyword evidence="4" id="KW-1185">Reference proteome</keyword>
<accession>E4TQM3</accession>
<dbReference type="Pfam" id="PF00534">
    <property type="entry name" value="Glycos_transf_1"/>
    <property type="match status" value="1"/>
</dbReference>
<dbReference type="KEGG" id="mtt:Ftrac_0581"/>
<dbReference type="OrthoDB" id="1522162at2"/>
<dbReference type="InterPro" id="IPR028098">
    <property type="entry name" value="Glyco_trans_4-like_N"/>
</dbReference>
<dbReference type="eggNOG" id="COG0438">
    <property type="taxonomic scope" value="Bacteria"/>
</dbReference>
<dbReference type="GO" id="GO:0016757">
    <property type="term" value="F:glycosyltransferase activity"/>
    <property type="evidence" value="ECO:0007669"/>
    <property type="project" value="InterPro"/>
</dbReference>
<organism evidence="3 4">
    <name type="scientific">Marivirga tractuosa (strain ATCC 23168 / DSM 4126 / NBRC 15989 / NCIMB 1408 / VKM B-1430 / H-43)</name>
    <name type="common">Microscilla tractuosa</name>
    <name type="synonym">Flexibacter tractuosus</name>
    <dbReference type="NCBI Taxonomy" id="643867"/>
    <lineage>
        <taxon>Bacteria</taxon>
        <taxon>Pseudomonadati</taxon>
        <taxon>Bacteroidota</taxon>
        <taxon>Cytophagia</taxon>
        <taxon>Cytophagales</taxon>
        <taxon>Marivirgaceae</taxon>
        <taxon>Marivirga</taxon>
    </lineage>
</organism>
<dbReference type="InterPro" id="IPR001296">
    <property type="entry name" value="Glyco_trans_1"/>
</dbReference>
<dbReference type="Gene3D" id="3.40.50.2000">
    <property type="entry name" value="Glycogen Phosphorylase B"/>
    <property type="match status" value="2"/>
</dbReference>
<dbReference type="SUPFAM" id="SSF53756">
    <property type="entry name" value="UDP-Glycosyltransferase/glycogen phosphorylase"/>
    <property type="match status" value="1"/>
</dbReference>
<sequence>MNKILIFSSKIHRGGAEKHLVRLCNGLWERGWKVKIVVTQRGGGYESLLNDEIELSYPNRNIRSYTLSLLKSIPRLKKEITSYKPDLIFSLQDGPNVALLSLMKALKIEIPSIIGVQNNPNHLSGVIGTSVKELAKKTYGSASKCISLSAGVAKAYERMIPATIGSFSIIPNIGIDDTNTFVESARNRLNDPIALLAVGRLVEQKDYPTMLRTVEVLKKSGTEFNLRILGDGKLEESLKDQVKLMGIEKQVFFEGYVSDPGKYYISADILLLSSRWEGFGNVIVEAMSYGLPVVATNCPYGPSEIIEEGKNGFLVPVGDHEAMAKKIIDLKKGNVIYANLSKAALNQSRRYNTEVVSRQYEKVFLGVI</sequence>
<protein>
    <submittedName>
        <fullName evidence="3">Glycosyl transferase group 1</fullName>
    </submittedName>
</protein>
<keyword evidence="3" id="KW-0808">Transferase</keyword>
<feature type="domain" description="Glycosyltransferase subfamily 4-like N-terminal" evidence="2">
    <location>
        <begin position="14"/>
        <end position="172"/>
    </location>
</feature>
<dbReference type="Pfam" id="PF13439">
    <property type="entry name" value="Glyco_transf_4"/>
    <property type="match status" value="1"/>
</dbReference>
<evidence type="ECO:0000259" key="2">
    <source>
        <dbReference type="Pfam" id="PF13439"/>
    </source>
</evidence>
<dbReference type="PANTHER" id="PTHR12526:SF630">
    <property type="entry name" value="GLYCOSYLTRANSFERASE"/>
    <property type="match status" value="1"/>
</dbReference>
<dbReference type="Proteomes" id="UP000008720">
    <property type="component" value="Chromosome"/>
</dbReference>
<feature type="domain" description="Glycosyl transferase family 1" evidence="1">
    <location>
        <begin position="190"/>
        <end position="344"/>
    </location>
</feature>
<dbReference type="CAZy" id="GT4">
    <property type="family name" value="Glycosyltransferase Family 4"/>
</dbReference>
<gene>
    <name evidence="3" type="ordered locus">Ftrac_0581</name>
</gene>
<dbReference type="EMBL" id="CP002349">
    <property type="protein sequence ID" value="ADR20584.1"/>
    <property type="molecule type" value="Genomic_DNA"/>
</dbReference>
<proteinExistence type="predicted"/>
<evidence type="ECO:0000313" key="3">
    <source>
        <dbReference type="EMBL" id="ADR20584.1"/>
    </source>
</evidence>
<dbReference type="RefSeq" id="WP_013452735.1">
    <property type="nucleotide sequence ID" value="NC_014759.1"/>
</dbReference>
<reference evidence="3 4" key="1">
    <citation type="journal article" date="2011" name="Stand. Genomic Sci.">
        <title>Complete genome sequence of Marivirga tractuosa type strain (H-43).</title>
        <authorList>
            <person name="Pagani I."/>
            <person name="Chertkov O."/>
            <person name="Lapidus A."/>
            <person name="Lucas S."/>
            <person name="Del Rio T.G."/>
            <person name="Tice H."/>
            <person name="Copeland A."/>
            <person name="Cheng J.F."/>
            <person name="Nolan M."/>
            <person name="Saunders E."/>
            <person name="Pitluck S."/>
            <person name="Held B."/>
            <person name="Goodwin L."/>
            <person name="Liolios K."/>
            <person name="Ovchinikova G."/>
            <person name="Ivanova N."/>
            <person name="Mavromatis K."/>
            <person name="Pati A."/>
            <person name="Chen A."/>
            <person name="Palaniappan K."/>
            <person name="Land M."/>
            <person name="Hauser L."/>
            <person name="Jeffries C.D."/>
            <person name="Detter J.C."/>
            <person name="Han C."/>
            <person name="Tapia R."/>
            <person name="Ngatchou-Djao O.D."/>
            <person name="Rohde M."/>
            <person name="Goker M."/>
            <person name="Spring S."/>
            <person name="Sikorski J."/>
            <person name="Woyke T."/>
            <person name="Bristow J."/>
            <person name="Eisen J.A."/>
            <person name="Markowitz V."/>
            <person name="Hugenholtz P."/>
            <person name="Klenk H.P."/>
            <person name="Kyrpides N.C."/>
        </authorList>
    </citation>
    <scope>NUCLEOTIDE SEQUENCE [LARGE SCALE GENOMIC DNA]</scope>
    <source>
        <strain evidence="4">ATCC 23168 / DSM 4126 / NBRC 15989 / NCIMB 1408 / VKM B-1430 / H-43</strain>
    </source>
</reference>
<name>E4TQM3_MARTH</name>
<dbReference type="STRING" id="643867.Ftrac_0581"/>
<dbReference type="PANTHER" id="PTHR12526">
    <property type="entry name" value="GLYCOSYLTRANSFERASE"/>
    <property type="match status" value="1"/>
</dbReference>
<evidence type="ECO:0000259" key="1">
    <source>
        <dbReference type="Pfam" id="PF00534"/>
    </source>
</evidence>
<evidence type="ECO:0000313" key="4">
    <source>
        <dbReference type="Proteomes" id="UP000008720"/>
    </source>
</evidence>
<dbReference type="CDD" id="cd03811">
    <property type="entry name" value="GT4_GT28_WabH-like"/>
    <property type="match status" value="1"/>
</dbReference>
<dbReference type="AlphaFoldDB" id="E4TQM3"/>